<dbReference type="Pfam" id="PF00400">
    <property type="entry name" value="WD40"/>
    <property type="match status" value="3"/>
</dbReference>
<dbReference type="PANTHER" id="PTHR19877:SF13">
    <property type="entry name" value="SERINE-THREONINE KINASE RECEPTOR-ASSOCIATED PROTEIN"/>
    <property type="match status" value="1"/>
</dbReference>
<evidence type="ECO:0000256" key="1">
    <source>
        <dbReference type="ARBA" id="ARBA00022574"/>
    </source>
</evidence>
<dbReference type="OrthoDB" id="200206at2759"/>
<dbReference type="AlphaFoldDB" id="A0A9W7G0A8"/>
<dbReference type="GO" id="GO:0003723">
    <property type="term" value="F:RNA binding"/>
    <property type="evidence" value="ECO:0007669"/>
    <property type="project" value="TreeGrafter"/>
</dbReference>
<dbReference type="PROSITE" id="PS50082">
    <property type="entry name" value="WD_REPEATS_2"/>
    <property type="match status" value="3"/>
</dbReference>
<reference evidence="9" key="1">
    <citation type="journal article" date="2023" name="Commun. Biol.">
        <title>Genome analysis of Parmales, the sister group of diatoms, reveals the evolutionary specialization of diatoms from phago-mixotrophs to photoautotrophs.</title>
        <authorList>
            <person name="Ban H."/>
            <person name="Sato S."/>
            <person name="Yoshikawa S."/>
            <person name="Yamada K."/>
            <person name="Nakamura Y."/>
            <person name="Ichinomiya M."/>
            <person name="Sato N."/>
            <person name="Blanc-Mathieu R."/>
            <person name="Endo H."/>
            <person name="Kuwata A."/>
            <person name="Ogata H."/>
        </authorList>
    </citation>
    <scope>NUCLEOTIDE SEQUENCE [LARGE SCALE GENOMIC DNA]</scope>
</reference>
<feature type="repeat" description="WD" evidence="7">
    <location>
        <begin position="56"/>
        <end position="97"/>
    </location>
</feature>
<comment type="caution">
    <text evidence="8">The sequence shown here is derived from an EMBL/GenBank/DDBJ whole genome shotgun (WGS) entry which is preliminary data.</text>
</comment>
<dbReference type="InterPro" id="IPR015943">
    <property type="entry name" value="WD40/YVTN_repeat-like_dom_sf"/>
</dbReference>
<keyword evidence="1 7" id="KW-0853">WD repeat</keyword>
<name>A0A9W7G0A8_9STRA</name>
<proteinExistence type="inferred from homology"/>
<keyword evidence="2" id="KW-0507">mRNA processing</keyword>
<dbReference type="GO" id="GO:0032797">
    <property type="term" value="C:SMN complex"/>
    <property type="evidence" value="ECO:0007669"/>
    <property type="project" value="TreeGrafter"/>
</dbReference>
<accession>A0A9W7G0A8</accession>
<dbReference type="SUPFAM" id="SSF50978">
    <property type="entry name" value="WD40 repeat-like"/>
    <property type="match status" value="1"/>
</dbReference>
<keyword evidence="3" id="KW-0677">Repeat</keyword>
<dbReference type="PANTHER" id="PTHR19877">
    <property type="entry name" value="EUKARYOTIC TRANSLATION INITIATION FACTOR 3 SUBUNIT I"/>
    <property type="match status" value="1"/>
</dbReference>
<gene>
    <name evidence="8" type="ORF">TrCOL_g3040</name>
</gene>
<dbReference type="Proteomes" id="UP001165065">
    <property type="component" value="Unassembled WGS sequence"/>
</dbReference>
<keyword evidence="4" id="KW-0508">mRNA splicing</keyword>
<dbReference type="EMBL" id="BRYA01000625">
    <property type="protein sequence ID" value="GMI26221.1"/>
    <property type="molecule type" value="Genomic_DNA"/>
</dbReference>
<keyword evidence="9" id="KW-1185">Reference proteome</keyword>
<dbReference type="InterPro" id="IPR036322">
    <property type="entry name" value="WD40_repeat_dom_sf"/>
</dbReference>
<feature type="repeat" description="WD" evidence="7">
    <location>
        <begin position="275"/>
        <end position="308"/>
    </location>
</feature>
<comment type="similarity">
    <text evidence="5">Belongs to the WD repeat STRAP family.</text>
</comment>
<evidence type="ECO:0000256" key="3">
    <source>
        <dbReference type="ARBA" id="ARBA00022737"/>
    </source>
</evidence>
<feature type="repeat" description="WD" evidence="7">
    <location>
        <begin position="97"/>
        <end position="138"/>
    </location>
</feature>
<evidence type="ECO:0000313" key="8">
    <source>
        <dbReference type="EMBL" id="GMI26221.1"/>
    </source>
</evidence>
<evidence type="ECO:0000256" key="7">
    <source>
        <dbReference type="PROSITE-ProRule" id="PRU00221"/>
    </source>
</evidence>
<evidence type="ECO:0000256" key="2">
    <source>
        <dbReference type="ARBA" id="ARBA00022664"/>
    </source>
</evidence>
<evidence type="ECO:0000256" key="6">
    <source>
        <dbReference type="ARBA" id="ARBA00040390"/>
    </source>
</evidence>
<organism evidence="8 9">
    <name type="scientific">Triparma columacea</name>
    <dbReference type="NCBI Taxonomy" id="722753"/>
    <lineage>
        <taxon>Eukaryota</taxon>
        <taxon>Sar</taxon>
        <taxon>Stramenopiles</taxon>
        <taxon>Ochrophyta</taxon>
        <taxon>Bolidophyceae</taxon>
        <taxon>Parmales</taxon>
        <taxon>Triparmaceae</taxon>
        <taxon>Triparma</taxon>
    </lineage>
</organism>
<evidence type="ECO:0000256" key="4">
    <source>
        <dbReference type="ARBA" id="ARBA00023187"/>
    </source>
</evidence>
<dbReference type="Gene3D" id="2.130.10.10">
    <property type="entry name" value="YVTN repeat-like/Quinoprotein amine dehydrogenase"/>
    <property type="match status" value="1"/>
</dbReference>
<dbReference type="GO" id="GO:0000387">
    <property type="term" value="P:spliceosomal snRNP assembly"/>
    <property type="evidence" value="ECO:0007669"/>
    <property type="project" value="TreeGrafter"/>
</dbReference>
<sequence length="308" mass="33361">MSAPRQIPIVCPGHTRPLAELQFCQHATDGTFLMSACHDKSPMIRRGDTGDWIGSFVGHKGAVWSAKLDRQCNLAATASGDFSARLWDGITGACLTTWTHRHIVKTVEFSPGSTELATGGHEGVLRVFDLNRYKEDKAKTQVTVGGDSGKANITKLAWGSSADLENLVIASDSKGRVSAYDVRSMKEARSVSVEGGVMDMELNEDLGRLTVSAGKKVTVFNTKDFGTLKEFDMPISFAEEGGCSMDPSGKKFVAGGSDLWVRVFDYETGECLETNKGHHGPVRCVRFNPDGGQYATGSEDGTIRIWRS</sequence>
<dbReference type="SMART" id="SM00320">
    <property type="entry name" value="WD40"/>
    <property type="match status" value="6"/>
</dbReference>
<dbReference type="InterPro" id="IPR001680">
    <property type="entry name" value="WD40_rpt"/>
</dbReference>
<protein>
    <recommendedName>
        <fullName evidence="6">Serine-threonine kinase receptor-associated protein</fullName>
    </recommendedName>
</protein>
<dbReference type="PROSITE" id="PS50294">
    <property type="entry name" value="WD_REPEATS_REGION"/>
    <property type="match status" value="1"/>
</dbReference>
<evidence type="ECO:0000256" key="5">
    <source>
        <dbReference type="ARBA" id="ARBA00038394"/>
    </source>
</evidence>
<evidence type="ECO:0000313" key="9">
    <source>
        <dbReference type="Proteomes" id="UP001165065"/>
    </source>
</evidence>